<dbReference type="PANTHER" id="PTHR46015">
    <property type="entry name" value="ZGC:172121"/>
    <property type="match status" value="1"/>
</dbReference>
<evidence type="ECO:0000313" key="8">
    <source>
        <dbReference type="Proteomes" id="UP001497392"/>
    </source>
</evidence>
<dbReference type="Proteomes" id="UP001497392">
    <property type="component" value="Unassembled WGS sequence"/>
</dbReference>
<keyword evidence="1" id="KW-0489">Methyltransferase</keyword>
<dbReference type="InterPro" id="IPR036589">
    <property type="entry name" value="HCY_dom_sf"/>
</dbReference>
<gene>
    <name evidence="7" type="primary">g11314</name>
    <name evidence="7" type="ORF">VP750_LOCUS10130</name>
</gene>
<dbReference type="NCBIfam" id="NF007020">
    <property type="entry name" value="PRK09485.1"/>
    <property type="match status" value="1"/>
</dbReference>
<proteinExistence type="predicted"/>
<dbReference type="InterPro" id="IPR051486">
    <property type="entry name" value="Hcy_S-methyltransferase"/>
</dbReference>
<sequence length="317" mass="34305">MEDPFARSSNSDVWILDGGFATELERRGKDLNVDHLWSARVLKDDPEVVQATHLSYFEAGAHIATACSYQASFPGFEQAGIGCQDAEQLLRRSLHLADAARTQYLQAHAGASDKKLLVAFSAGPYGAALNDGSEYDGSYASRVSEEQIMDFHAKRLHAVGGEAALDVVAFETVPCLKELRAISRLMRTEFPGTPAWVACSCRDAEHIAHGESLAEECLPAILEANNITALGVNCIPPALVAPALQTLASSLKGRGLDRQRHLIAYPNSGEAWDAGVWSWKEHTPLSLAGFEDEARQWVVEGASIEGVHLVRLPIGAF</sequence>
<evidence type="ECO:0000256" key="1">
    <source>
        <dbReference type="ARBA" id="ARBA00022603"/>
    </source>
</evidence>
<dbReference type="PANTHER" id="PTHR46015:SF1">
    <property type="entry name" value="HOMOCYSTEINE S-METHYLTRANSFERASE-LIKE ISOFORM 1"/>
    <property type="match status" value="1"/>
</dbReference>
<dbReference type="EMBL" id="CAXHTA020000018">
    <property type="protein sequence ID" value="CAL5228224.1"/>
    <property type="molecule type" value="Genomic_DNA"/>
</dbReference>
<evidence type="ECO:0000256" key="3">
    <source>
        <dbReference type="ARBA" id="ARBA00022723"/>
    </source>
</evidence>
<evidence type="ECO:0000256" key="5">
    <source>
        <dbReference type="PROSITE-ProRule" id="PRU00333"/>
    </source>
</evidence>
<name>A0ABP1G7L9_9CHLO</name>
<dbReference type="Gene3D" id="3.20.20.330">
    <property type="entry name" value="Homocysteine-binding-like domain"/>
    <property type="match status" value="1"/>
</dbReference>
<dbReference type="PROSITE" id="PS50970">
    <property type="entry name" value="HCY"/>
    <property type="match status" value="1"/>
</dbReference>
<keyword evidence="4" id="KW-0862">Zinc</keyword>
<dbReference type="Pfam" id="PF02574">
    <property type="entry name" value="S-methyl_trans"/>
    <property type="match status" value="1"/>
</dbReference>
<organism evidence="7 8">
    <name type="scientific">Coccomyxa viridis</name>
    <dbReference type="NCBI Taxonomy" id="1274662"/>
    <lineage>
        <taxon>Eukaryota</taxon>
        <taxon>Viridiplantae</taxon>
        <taxon>Chlorophyta</taxon>
        <taxon>core chlorophytes</taxon>
        <taxon>Trebouxiophyceae</taxon>
        <taxon>Trebouxiophyceae incertae sedis</taxon>
        <taxon>Coccomyxaceae</taxon>
        <taxon>Coccomyxa</taxon>
    </lineage>
</organism>
<reference evidence="7 8" key="1">
    <citation type="submission" date="2024-06" db="EMBL/GenBank/DDBJ databases">
        <authorList>
            <person name="Kraege A."/>
            <person name="Thomma B."/>
        </authorList>
    </citation>
    <scope>NUCLEOTIDE SEQUENCE [LARGE SCALE GENOMIC DNA]</scope>
</reference>
<keyword evidence="3" id="KW-0479">Metal-binding</keyword>
<evidence type="ECO:0000256" key="4">
    <source>
        <dbReference type="ARBA" id="ARBA00022833"/>
    </source>
</evidence>
<dbReference type="SUPFAM" id="SSF82282">
    <property type="entry name" value="Homocysteine S-methyltransferase"/>
    <property type="match status" value="1"/>
</dbReference>
<keyword evidence="8" id="KW-1185">Reference proteome</keyword>
<feature type="domain" description="Hcy-binding" evidence="6">
    <location>
        <begin position="2"/>
        <end position="317"/>
    </location>
</feature>
<keyword evidence="2" id="KW-0808">Transferase</keyword>
<protein>
    <submittedName>
        <fullName evidence="7">G11314 protein</fullName>
    </submittedName>
</protein>
<evidence type="ECO:0000256" key="2">
    <source>
        <dbReference type="ARBA" id="ARBA00022679"/>
    </source>
</evidence>
<dbReference type="InterPro" id="IPR003726">
    <property type="entry name" value="HCY_dom"/>
</dbReference>
<comment type="caution">
    <text evidence="7">The sequence shown here is derived from an EMBL/GenBank/DDBJ whole genome shotgun (WGS) entry which is preliminary data.</text>
</comment>
<accession>A0ABP1G7L9</accession>
<evidence type="ECO:0000313" key="7">
    <source>
        <dbReference type="EMBL" id="CAL5228224.1"/>
    </source>
</evidence>
<comment type="caution">
    <text evidence="5">Lacks conserved residue(s) required for the propagation of feature annotation.</text>
</comment>
<evidence type="ECO:0000259" key="6">
    <source>
        <dbReference type="PROSITE" id="PS50970"/>
    </source>
</evidence>